<comment type="caution">
    <text evidence="4">The sequence shown here is derived from an EMBL/GenBank/DDBJ whole genome shotgun (WGS) entry which is preliminary data.</text>
</comment>
<gene>
    <name evidence="4" type="ORF">D9756_006164</name>
</gene>
<dbReference type="PANTHER" id="PTHR31836">
    <property type="match status" value="1"/>
</dbReference>
<evidence type="ECO:0000256" key="2">
    <source>
        <dbReference type="SAM" id="SignalP"/>
    </source>
</evidence>
<dbReference type="CDD" id="cd22191">
    <property type="entry name" value="DPBB_RlpA_EXP_N-like"/>
    <property type="match status" value="1"/>
</dbReference>
<proteinExistence type="predicted"/>
<dbReference type="PANTHER" id="PTHR31836:SF28">
    <property type="entry name" value="SRCR DOMAIN-CONTAINING PROTEIN-RELATED"/>
    <property type="match status" value="1"/>
</dbReference>
<dbReference type="Pfam" id="PF03330">
    <property type="entry name" value="DPBB_1"/>
    <property type="match status" value="1"/>
</dbReference>
<evidence type="ECO:0000313" key="4">
    <source>
        <dbReference type="EMBL" id="KAF5352820.1"/>
    </source>
</evidence>
<organism evidence="4 5">
    <name type="scientific">Leucocoprinus leucothites</name>
    <dbReference type="NCBI Taxonomy" id="201217"/>
    <lineage>
        <taxon>Eukaryota</taxon>
        <taxon>Fungi</taxon>
        <taxon>Dikarya</taxon>
        <taxon>Basidiomycota</taxon>
        <taxon>Agaricomycotina</taxon>
        <taxon>Agaricomycetes</taxon>
        <taxon>Agaricomycetidae</taxon>
        <taxon>Agaricales</taxon>
        <taxon>Agaricineae</taxon>
        <taxon>Agaricaceae</taxon>
        <taxon>Leucocoprinus</taxon>
    </lineage>
</organism>
<feature type="domain" description="RlpA-like protein double-psi beta-barrel" evidence="3">
    <location>
        <begin position="24"/>
        <end position="111"/>
    </location>
</feature>
<dbReference type="EMBL" id="JAACJO010000011">
    <property type="protein sequence ID" value="KAF5352820.1"/>
    <property type="molecule type" value="Genomic_DNA"/>
</dbReference>
<dbReference type="Proteomes" id="UP000559027">
    <property type="component" value="Unassembled WGS sequence"/>
</dbReference>
<keyword evidence="1 2" id="KW-0732">Signal</keyword>
<dbReference type="OrthoDB" id="406505at2759"/>
<evidence type="ECO:0000313" key="5">
    <source>
        <dbReference type="Proteomes" id="UP000559027"/>
    </source>
</evidence>
<dbReference type="InterPro" id="IPR051477">
    <property type="entry name" value="Expansin_CellWall"/>
</dbReference>
<dbReference type="AlphaFoldDB" id="A0A8H5D397"/>
<accession>A0A8H5D397</accession>
<dbReference type="InterPro" id="IPR036908">
    <property type="entry name" value="RlpA-like_sf"/>
</dbReference>
<dbReference type="SUPFAM" id="SSF50685">
    <property type="entry name" value="Barwin-like endoglucanases"/>
    <property type="match status" value="1"/>
</dbReference>
<sequence>MQPTKFLLAVLSSALFVGSAVAINGDATWFFPGLGSCGETNTQFDFIAALNPTDFNNHAACGRNARVNYQGRSVTVRIVDLCPGCGPGGIDLSPAAFQQLADPGLGRIPVEWDFI</sequence>
<dbReference type="InterPro" id="IPR009009">
    <property type="entry name" value="RlpA-like_DPBB"/>
</dbReference>
<dbReference type="Gene3D" id="2.40.40.10">
    <property type="entry name" value="RlpA-like domain"/>
    <property type="match status" value="1"/>
</dbReference>
<evidence type="ECO:0000256" key="1">
    <source>
        <dbReference type="ARBA" id="ARBA00022729"/>
    </source>
</evidence>
<name>A0A8H5D397_9AGAR</name>
<feature type="signal peptide" evidence="2">
    <location>
        <begin position="1"/>
        <end position="22"/>
    </location>
</feature>
<reference evidence="4 5" key="1">
    <citation type="journal article" date="2020" name="ISME J.">
        <title>Uncovering the hidden diversity of litter-decomposition mechanisms in mushroom-forming fungi.</title>
        <authorList>
            <person name="Floudas D."/>
            <person name="Bentzer J."/>
            <person name="Ahren D."/>
            <person name="Johansson T."/>
            <person name="Persson P."/>
            <person name="Tunlid A."/>
        </authorList>
    </citation>
    <scope>NUCLEOTIDE SEQUENCE [LARGE SCALE GENOMIC DNA]</scope>
    <source>
        <strain evidence="4 5">CBS 146.42</strain>
    </source>
</reference>
<evidence type="ECO:0000259" key="3">
    <source>
        <dbReference type="Pfam" id="PF03330"/>
    </source>
</evidence>
<feature type="chain" id="PRO_5034537181" description="RlpA-like protein double-psi beta-barrel domain-containing protein" evidence="2">
    <location>
        <begin position="23"/>
        <end position="115"/>
    </location>
</feature>
<keyword evidence="5" id="KW-1185">Reference proteome</keyword>
<protein>
    <recommendedName>
        <fullName evidence="3">RlpA-like protein double-psi beta-barrel domain-containing protein</fullName>
    </recommendedName>
</protein>